<dbReference type="Proteomes" id="UP000064967">
    <property type="component" value="Chromosome"/>
</dbReference>
<gene>
    <name evidence="3" type="ORF">AKJ09_05893</name>
</gene>
<feature type="region of interest" description="Disordered" evidence="1">
    <location>
        <begin position="1"/>
        <end position="44"/>
    </location>
</feature>
<feature type="region of interest" description="Disordered" evidence="1">
    <location>
        <begin position="377"/>
        <end position="402"/>
    </location>
</feature>
<dbReference type="PANTHER" id="PTHR32309">
    <property type="entry name" value="TYROSINE-PROTEIN KINASE"/>
    <property type="match status" value="1"/>
</dbReference>
<dbReference type="InterPro" id="IPR050445">
    <property type="entry name" value="Bact_polysacc_biosynth/exp"/>
</dbReference>
<organism evidence="3 4">
    <name type="scientific">Labilithrix luteola</name>
    <dbReference type="NCBI Taxonomy" id="1391654"/>
    <lineage>
        <taxon>Bacteria</taxon>
        <taxon>Pseudomonadati</taxon>
        <taxon>Myxococcota</taxon>
        <taxon>Polyangia</taxon>
        <taxon>Polyangiales</taxon>
        <taxon>Labilitrichaceae</taxon>
        <taxon>Labilithrix</taxon>
    </lineage>
</organism>
<dbReference type="GO" id="GO:0005886">
    <property type="term" value="C:plasma membrane"/>
    <property type="evidence" value="ECO:0007669"/>
    <property type="project" value="TreeGrafter"/>
</dbReference>
<keyword evidence="2" id="KW-1133">Transmembrane helix</keyword>
<dbReference type="RefSeq" id="WP_146650585.1">
    <property type="nucleotide sequence ID" value="NZ_CP012333.1"/>
</dbReference>
<name>A0A0K1Q1F8_9BACT</name>
<feature type="compositionally biased region" description="Basic and acidic residues" evidence="1">
    <location>
        <begin position="1"/>
        <end position="14"/>
    </location>
</feature>
<evidence type="ECO:0000313" key="4">
    <source>
        <dbReference type="Proteomes" id="UP000064967"/>
    </source>
</evidence>
<feature type="transmembrane region" description="Helical" evidence="2">
    <location>
        <begin position="465"/>
        <end position="488"/>
    </location>
</feature>
<dbReference type="STRING" id="1391654.AKJ09_05893"/>
<evidence type="ECO:0000256" key="1">
    <source>
        <dbReference type="SAM" id="MobiDB-lite"/>
    </source>
</evidence>
<dbReference type="PANTHER" id="PTHR32309:SF13">
    <property type="entry name" value="FERRIC ENTEROBACTIN TRANSPORT PROTEIN FEPE"/>
    <property type="match status" value="1"/>
</dbReference>
<protein>
    <submittedName>
        <fullName evidence="3">Chain length determinant protein</fullName>
    </submittedName>
</protein>
<dbReference type="OrthoDB" id="5486058at2"/>
<accession>A0A0K1Q1F8</accession>
<keyword evidence="2" id="KW-0472">Membrane</keyword>
<proteinExistence type="predicted"/>
<feature type="transmembrane region" description="Helical" evidence="2">
    <location>
        <begin position="64"/>
        <end position="83"/>
    </location>
</feature>
<evidence type="ECO:0000256" key="2">
    <source>
        <dbReference type="SAM" id="Phobius"/>
    </source>
</evidence>
<dbReference type="AlphaFoldDB" id="A0A0K1Q1F8"/>
<feature type="compositionally biased region" description="Low complexity" evidence="1">
    <location>
        <begin position="377"/>
        <end position="391"/>
    </location>
</feature>
<keyword evidence="4" id="KW-1185">Reference proteome</keyword>
<sequence>MARIEEATLFRPDPKLQYPGRPGGGGGGPAGGGGGGGDDDDGPNIAIRERISEAARSARRRKGLSAVVMMICGALTVLGAIFAPRTYEVESRVLVQRTNTFNGQNQQYLSPEETRNIAKEYEEQVTARDNIIAIVRQKNLVERWDDMRQPHRRLIDKINRKLGKAGPSDEDKYDALVGNIQQRLKVWVDATTVTVKLDWAEPTAARDIVDAAVKNFLDARYQSEVGVIPARLKIQETFVSQAHKDLEASAAELVRLTKANDPNKRANVYVPALPQGVGNRAEPPAEADPALKARLDTIRQQIAVLNEAKIRRSTELEQQLIEKRQTLAEGHPEIVALKQTIAATSADPPQLASLKAQEREILAEMNAQQKAAQQKAADAAKAALPRATTPAPAVPEKTPEVAAATAPKNVQDAQVQFDTVTAKYQTLVKQMQDLQVELQTAEAAYKNRYKITQPADVPTAPKRPVALIALGIGLLATIAAILLVAAIADRFSGIFYEPRDVRDRLGLPVFATFS</sequence>
<dbReference type="GO" id="GO:0004713">
    <property type="term" value="F:protein tyrosine kinase activity"/>
    <property type="evidence" value="ECO:0007669"/>
    <property type="project" value="TreeGrafter"/>
</dbReference>
<evidence type="ECO:0000313" key="3">
    <source>
        <dbReference type="EMBL" id="AKU99229.1"/>
    </source>
</evidence>
<dbReference type="KEGG" id="llu:AKJ09_05893"/>
<dbReference type="EMBL" id="CP012333">
    <property type="protein sequence ID" value="AKU99229.1"/>
    <property type="molecule type" value="Genomic_DNA"/>
</dbReference>
<keyword evidence="2" id="KW-0812">Transmembrane</keyword>
<reference evidence="3 4" key="1">
    <citation type="submission" date="2015-08" db="EMBL/GenBank/DDBJ databases">
        <authorList>
            <person name="Babu N.S."/>
            <person name="Beckwith C.J."/>
            <person name="Beseler K.G."/>
            <person name="Brison A."/>
            <person name="Carone J.V."/>
            <person name="Caskin T.P."/>
            <person name="Diamond M."/>
            <person name="Durham M.E."/>
            <person name="Foxe J.M."/>
            <person name="Go M."/>
            <person name="Henderson B.A."/>
            <person name="Jones I.B."/>
            <person name="McGettigan J.A."/>
            <person name="Micheletti S.J."/>
            <person name="Nasrallah M.E."/>
            <person name="Ortiz D."/>
            <person name="Piller C.R."/>
            <person name="Privatt S.R."/>
            <person name="Schneider S.L."/>
            <person name="Sharp S."/>
            <person name="Smith T.C."/>
            <person name="Stanton J.D."/>
            <person name="Ullery H.E."/>
            <person name="Wilson R.J."/>
            <person name="Serrano M.G."/>
            <person name="Buck G."/>
            <person name="Lee V."/>
            <person name="Wang Y."/>
            <person name="Carvalho R."/>
            <person name="Voegtly L."/>
            <person name="Shi R."/>
            <person name="Duckworth R."/>
            <person name="Johnson A."/>
            <person name="Loviza R."/>
            <person name="Walstead R."/>
            <person name="Shah Z."/>
            <person name="Kiflezghi M."/>
            <person name="Wade K."/>
            <person name="Ball S.L."/>
            <person name="Bradley K.W."/>
            <person name="Asai D.J."/>
            <person name="Bowman C.A."/>
            <person name="Russell D.A."/>
            <person name="Pope W.H."/>
            <person name="Jacobs-Sera D."/>
            <person name="Hendrix R.W."/>
            <person name="Hatfull G.F."/>
        </authorList>
    </citation>
    <scope>NUCLEOTIDE SEQUENCE [LARGE SCALE GENOMIC DNA]</scope>
    <source>
        <strain evidence="3 4">DSM 27648</strain>
    </source>
</reference>
<feature type="compositionally biased region" description="Gly residues" evidence="1">
    <location>
        <begin position="21"/>
        <end position="36"/>
    </location>
</feature>